<gene>
    <name evidence="2" type="ORF">WOLCODRAFT_79777</name>
</gene>
<sequence length="151" mass="17531">MTAKHINARGSIVDFTSKLDDPVTHPPVRTVHIYCNSWMAHNQWGPIVIDKRRTVNVWDVLIAIYDFYRVPLTQQEVQHISSLDGDNYRRMLDAYYQRCMRTPALPGYEVQQGMKRADCLGRNTIFWGLWITLNADNTWQMNLGLVPPSHS</sequence>
<feature type="domain" description="DUF6699" evidence="1">
    <location>
        <begin position="14"/>
        <end position="129"/>
    </location>
</feature>
<keyword evidence="3" id="KW-1185">Reference proteome</keyword>
<dbReference type="OrthoDB" id="3241567at2759"/>
<reference evidence="2 3" key="1">
    <citation type="journal article" date="2012" name="Science">
        <title>The Paleozoic origin of enzymatic lignin decomposition reconstructed from 31 fungal genomes.</title>
        <authorList>
            <person name="Floudas D."/>
            <person name="Binder M."/>
            <person name="Riley R."/>
            <person name="Barry K."/>
            <person name="Blanchette R.A."/>
            <person name="Henrissat B."/>
            <person name="Martinez A.T."/>
            <person name="Otillar R."/>
            <person name="Spatafora J.W."/>
            <person name="Yadav J.S."/>
            <person name="Aerts A."/>
            <person name="Benoit I."/>
            <person name="Boyd A."/>
            <person name="Carlson A."/>
            <person name="Copeland A."/>
            <person name="Coutinho P.M."/>
            <person name="de Vries R.P."/>
            <person name="Ferreira P."/>
            <person name="Findley K."/>
            <person name="Foster B."/>
            <person name="Gaskell J."/>
            <person name="Glotzer D."/>
            <person name="Gorecki P."/>
            <person name="Heitman J."/>
            <person name="Hesse C."/>
            <person name="Hori C."/>
            <person name="Igarashi K."/>
            <person name="Jurgens J.A."/>
            <person name="Kallen N."/>
            <person name="Kersten P."/>
            <person name="Kohler A."/>
            <person name="Kuees U."/>
            <person name="Kumar T.K.A."/>
            <person name="Kuo A."/>
            <person name="LaButti K."/>
            <person name="Larrondo L.F."/>
            <person name="Lindquist E."/>
            <person name="Ling A."/>
            <person name="Lombard V."/>
            <person name="Lucas S."/>
            <person name="Lundell T."/>
            <person name="Martin R."/>
            <person name="McLaughlin D.J."/>
            <person name="Morgenstern I."/>
            <person name="Morin E."/>
            <person name="Murat C."/>
            <person name="Nagy L.G."/>
            <person name="Nolan M."/>
            <person name="Ohm R.A."/>
            <person name="Patyshakuliyeva A."/>
            <person name="Rokas A."/>
            <person name="Ruiz-Duenas F.J."/>
            <person name="Sabat G."/>
            <person name="Salamov A."/>
            <person name="Samejima M."/>
            <person name="Schmutz J."/>
            <person name="Slot J.C."/>
            <person name="St John F."/>
            <person name="Stenlid J."/>
            <person name="Sun H."/>
            <person name="Sun S."/>
            <person name="Syed K."/>
            <person name="Tsang A."/>
            <person name="Wiebenga A."/>
            <person name="Young D."/>
            <person name="Pisabarro A."/>
            <person name="Eastwood D.C."/>
            <person name="Martin F."/>
            <person name="Cullen D."/>
            <person name="Grigoriev I.V."/>
            <person name="Hibbett D.S."/>
        </authorList>
    </citation>
    <scope>NUCLEOTIDE SEQUENCE [LARGE SCALE GENOMIC DNA]</scope>
    <source>
        <strain evidence="2 3">MD-104</strain>
    </source>
</reference>
<protein>
    <recommendedName>
        <fullName evidence="1">DUF6699 domain-containing protein</fullName>
    </recommendedName>
</protein>
<evidence type="ECO:0000259" key="1">
    <source>
        <dbReference type="Pfam" id="PF20415"/>
    </source>
</evidence>
<dbReference type="Pfam" id="PF20415">
    <property type="entry name" value="DUF6699"/>
    <property type="match status" value="1"/>
</dbReference>
<evidence type="ECO:0000313" key="2">
    <source>
        <dbReference type="EMBL" id="PCH35021.1"/>
    </source>
</evidence>
<dbReference type="Proteomes" id="UP000218811">
    <property type="component" value="Unassembled WGS sequence"/>
</dbReference>
<dbReference type="STRING" id="742152.A0A2H3IZ70"/>
<dbReference type="InterPro" id="IPR046522">
    <property type="entry name" value="DUF6699"/>
</dbReference>
<accession>A0A2H3IZ70</accession>
<evidence type="ECO:0000313" key="3">
    <source>
        <dbReference type="Proteomes" id="UP000218811"/>
    </source>
</evidence>
<dbReference type="EMBL" id="KB467843">
    <property type="protein sequence ID" value="PCH35021.1"/>
    <property type="molecule type" value="Genomic_DNA"/>
</dbReference>
<dbReference type="OMA" id="TEMHELT"/>
<proteinExistence type="predicted"/>
<name>A0A2H3IZ70_WOLCO</name>
<organism evidence="2 3">
    <name type="scientific">Wolfiporia cocos (strain MD-104)</name>
    <name type="common">Brown rot fungus</name>
    <dbReference type="NCBI Taxonomy" id="742152"/>
    <lineage>
        <taxon>Eukaryota</taxon>
        <taxon>Fungi</taxon>
        <taxon>Dikarya</taxon>
        <taxon>Basidiomycota</taxon>
        <taxon>Agaricomycotina</taxon>
        <taxon>Agaricomycetes</taxon>
        <taxon>Polyporales</taxon>
        <taxon>Phaeolaceae</taxon>
        <taxon>Wolfiporia</taxon>
    </lineage>
</organism>
<dbReference type="AlphaFoldDB" id="A0A2H3IZ70"/>